<keyword evidence="1" id="KW-1133">Transmembrane helix</keyword>
<dbReference type="InterPro" id="IPR043831">
    <property type="entry name" value="DUF5808"/>
</dbReference>
<evidence type="ECO:0000313" key="4">
    <source>
        <dbReference type="Proteomes" id="UP000605990"/>
    </source>
</evidence>
<comment type="caution">
    <text evidence="3">The sequence shown here is derived from an EMBL/GenBank/DDBJ whole genome shotgun (WGS) entry which is preliminary data.</text>
</comment>
<keyword evidence="1" id="KW-0472">Membrane</keyword>
<feature type="transmembrane region" description="Helical" evidence="1">
    <location>
        <begin position="54"/>
        <end position="70"/>
    </location>
</feature>
<gene>
    <name evidence="3" type="ORF">H8R27_07305</name>
</gene>
<evidence type="ECO:0000259" key="2">
    <source>
        <dbReference type="Pfam" id="PF19124"/>
    </source>
</evidence>
<dbReference type="EMBL" id="JACRUN010000003">
    <property type="protein sequence ID" value="MBC5834689.1"/>
    <property type="molecule type" value="Genomic_DNA"/>
</dbReference>
<reference evidence="3 4" key="1">
    <citation type="submission" date="2020-08" db="EMBL/GenBank/DDBJ databases">
        <title>Description of novel Flavobacterium F-408 isolate.</title>
        <authorList>
            <person name="Saticioglu I.B."/>
            <person name="Duman M."/>
            <person name="Altun S."/>
        </authorList>
    </citation>
    <scope>NUCLEOTIDE SEQUENCE [LARGE SCALE GENOMIC DNA]</scope>
    <source>
        <strain evidence="3 4">F-408</strain>
    </source>
</reference>
<accession>A0ABR7IY30</accession>
<protein>
    <recommendedName>
        <fullName evidence="2">DUF5808 domain-containing protein</fullName>
    </recommendedName>
</protein>
<dbReference type="Proteomes" id="UP000605990">
    <property type="component" value="Unassembled WGS sequence"/>
</dbReference>
<keyword evidence="4" id="KW-1185">Reference proteome</keyword>
<name>A0ABR7IY30_9FLAO</name>
<sequence length="75" mass="8978">MKNPSKEQLEAWHKDPNNWKCGGIFYYNKEDERLFPPKRVAWMGWTINFANPKSIGAFFVSFAMILVFVYRKQIF</sequence>
<dbReference type="RefSeq" id="WP_166127621.1">
    <property type="nucleotide sequence ID" value="NZ_JAANOQ010000004.1"/>
</dbReference>
<dbReference type="Pfam" id="PF19124">
    <property type="entry name" value="DUF5808"/>
    <property type="match status" value="1"/>
</dbReference>
<evidence type="ECO:0000256" key="1">
    <source>
        <dbReference type="SAM" id="Phobius"/>
    </source>
</evidence>
<feature type="domain" description="DUF5808" evidence="2">
    <location>
        <begin position="29"/>
        <end position="54"/>
    </location>
</feature>
<proteinExistence type="predicted"/>
<evidence type="ECO:0000313" key="3">
    <source>
        <dbReference type="EMBL" id="MBC5834689.1"/>
    </source>
</evidence>
<organism evidence="3 4">
    <name type="scientific">Flavobacterium bernardetii</name>
    <dbReference type="NCBI Taxonomy" id="2813823"/>
    <lineage>
        <taxon>Bacteria</taxon>
        <taxon>Pseudomonadati</taxon>
        <taxon>Bacteroidota</taxon>
        <taxon>Flavobacteriia</taxon>
        <taxon>Flavobacteriales</taxon>
        <taxon>Flavobacteriaceae</taxon>
        <taxon>Flavobacterium</taxon>
    </lineage>
</organism>
<keyword evidence="1" id="KW-0812">Transmembrane</keyword>